<proteinExistence type="predicted"/>
<protein>
    <submittedName>
        <fullName evidence="1">Sel1 repeat family protein</fullName>
    </submittedName>
</protein>
<dbReference type="SUPFAM" id="SSF81901">
    <property type="entry name" value="HCP-like"/>
    <property type="match status" value="2"/>
</dbReference>
<accession>A0A5S3US70</accession>
<dbReference type="EMBL" id="CP045430">
    <property type="protein sequence ID" value="QPB86025.1"/>
    <property type="molecule type" value="Genomic_DNA"/>
</dbReference>
<dbReference type="Pfam" id="PF08238">
    <property type="entry name" value="Sel1"/>
    <property type="match status" value="6"/>
</dbReference>
<dbReference type="InterPro" id="IPR006597">
    <property type="entry name" value="Sel1-like"/>
</dbReference>
<dbReference type="InterPro" id="IPR011990">
    <property type="entry name" value="TPR-like_helical_dom_sf"/>
</dbReference>
<organism evidence="1 2">
    <name type="scientific">Pseudoalteromonas rubra</name>
    <dbReference type="NCBI Taxonomy" id="43658"/>
    <lineage>
        <taxon>Bacteria</taxon>
        <taxon>Pseudomonadati</taxon>
        <taxon>Pseudomonadota</taxon>
        <taxon>Gammaproteobacteria</taxon>
        <taxon>Alteromonadales</taxon>
        <taxon>Pseudoalteromonadaceae</taxon>
        <taxon>Pseudoalteromonas</taxon>
    </lineage>
</organism>
<dbReference type="Gene3D" id="1.25.40.10">
    <property type="entry name" value="Tetratricopeptide repeat domain"/>
    <property type="match status" value="1"/>
</dbReference>
<evidence type="ECO:0000313" key="1">
    <source>
        <dbReference type="EMBL" id="QPB86025.1"/>
    </source>
</evidence>
<evidence type="ECO:0000313" key="2">
    <source>
        <dbReference type="Proteomes" id="UP000305729"/>
    </source>
</evidence>
<dbReference type="RefSeq" id="WP_138539219.1">
    <property type="nucleotide sequence ID" value="NZ_CP045430.1"/>
</dbReference>
<dbReference type="AlphaFoldDB" id="A0A5S3US70"/>
<name>A0A5S3US70_9GAMM</name>
<dbReference type="PANTHER" id="PTHR11102">
    <property type="entry name" value="SEL-1-LIKE PROTEIN"/>
    <property type="match status" value="1"/>
</dbReference>
<dbReference type="InterPro" id="IPR050767">
    <property type="entry name" value="Sel1_AlgK"/>
</dbReference>
<dbReference type="SMART" id="SM00671">
    <property type="entry name" value="SEL1"/>
    <property type="match status" value="5"/>
</dbReference>
<sequence>MSEHNPELSPEIQALYEQAQSGDAEAQNELGDAYYFGEGVEQNYERAAYWFGLSAEQGYADAQCNLGFMYEQGTGIAQSDEKSFVYYQLAAEQGNANGQYNLGVMYRNGVGVAQSNEKAVEYYQLAAEQRHVDAQCNLGFMYEHGKGIAQSDKKEVHYYRLAAQQGHALSQCNLGFMYEFGKGVRKNCKKAVEYYKLAAKQEHPRALILLAHCYFEGGVVVQSFTKVKTLCEQVVKDIKDTELSFEAYELCDRAERFEKSVSISTLREEILSYLEVSKNLSMTHYTSFEVGQAILLEKSPFRLGHINAVNDPNEGKLLWHELGYEPIEGNPVFIGCFLPKSDNLNMWRFYSKNHLNDDACGCAITFNPQDFFNYRLLEEQGSFSEQLEAKKAFANTGQSPQESAAFYRVLYVQDQFEFEDDDENKVSSLFAKLKKEITKFVGKNPTPEKLQILAWLLGPLPYLLKDANYKDEQEHRVIVSHLDYGAKEIKSEDPDFATGTAPRLYLELHRDDHLAPIEYVTLGPKAPNKEMMAPYWRHQLASKFSAKLDIRPSRCAYK</sequence>
<gene>
    <name evidence="1" type="ORF">CWC22_023800</name>
</gene>
<dbReference type="PANTHER" id="PTHR11102:SF160">
    <property type="entry name" value="ERAD-ASSOCIATED E3 UBIQUITIN-PROTEIN LIGASE COMPONENT HRD3"/>
    <property type="match status" value="1"/>
</dbReference>
<reference evidence="1 2" key="1">
    <citation type="submission" date="2019-10" db="EMBL/GenBank/DDBJ databases">
        <title>Pseudoalteromonas rubra S4059.</title>
        <authorList>
            <person name="Paulsen S."/>
            <person name="Wang X."/>
        </authorList>
    </citation>
    <scope>NUCLEOTIDE SEQUENCE [LARGE SCALE GENOMIC DNA]</scope>
    <source>
        <strain evidence="1 2">S4059</strain>
    </source>
</reference>
<dbReference type="Proteomes" id="UP000305729">
    <property type="component" value="Chromosome 2"/>
</dbReference>